<keyword evidence="2" id="KW-0812">Transmembrane</keyword>
<protein>
    <submittedName>
        <fullName evidence="3">Uncharacterized protein</fullName>
    </submittedName>
</protein>
<keyword evidence="2" id="KW-1133">Transmembrane helix</keyword>
<sequence length="940" mass="102182">MNGTANGGELLAGYATSTEQEATTEYEAAREHTELSTEETPPALGKAKIFGRLRWLHKMFSKWLHWPRRSRRPFVRLIIGLSLLAVIAALLAFGLLRILAPRERIGNFPLPFVEEFSTVDLKTWLTREGVWTLREDMLAQIANLEQAANIYAPYRVPADQPYHLSVYVVLTRSTRAAGVNFNAQYPNLTRQQHQVYIARVETAEGNAGAASSMELVAGYTDENGKFVRQVAVPFNLDTIQYRLDVYVLGNQYMVQLNGQTLIERRPLFYKNGLVGFTAEGTARFDTLRITTAALSDPGNQVYISDFDAAFGGAGWVPLSGDWTLDKGELVQVDPAILDAAIGYEGSAFENYVVQATFRHLAGVGGGLLFNMASPYQIHSAYVVRYSEQADAVFWGFFDEKGLFTRQGYAETPPAGPDSHVLAVYVGFDSYDVYLDDRLLVRNVPFQNVTPAATEGRAGGHIGLITSRSSVAFARVEVFPLLDNARLKLPQPQPLQAAAPSTPASSTPASSTPASSAPAPLTPTPSASTSTSVVAAPSTDIPATPSLTLPPSPAARPRISPAGATPLPPDAPLIRQGTDIWNAEFRGDLNAAGWQPISGQWSFVNGMLVQNDPNGVDLAIAYIQNAFQNYIYEVSFTHREGQSAGILFNMPFKDRLNGAHMVRYSERRPGGVFWGYFDEQGKFVGQGYANVDPPANMRHTLRVISGETTYSVYLDDFALATDLPLHQNFGYVGLVTVQSTALYDAVAVRGLEKSQAASAEAVGTLTAAGVYTNTAAADRRVLSGQWEIERGVYRQTVPDAGDYLLNTGVYASHYRIEADIALPTIPYAGGGFIIHMPERGRRHGATVVRFIRGGSGLFWGAYDASGAFVGRGSIELSNKSEGDNLYHLLVEVRGSTMDILVDGERMVTEIALPRGEGWVGLIAHGGPVTFTGLQIVVEGIQ</sequence>
<dbReference type="Proteomes" id="UP000007880">
    <property type="component" value="Chromosome"/>
</dbReference>
<feature type="transmembrane region" description="Helical" evidence="2">
    <location>
        <begin position="74"/>
        <end position="100"/>
    </location>
</feature>
<dbReference type="HOGENOM" id="CLU_312096_0_0_0"/>
<dbReference type="PATRIC" id="fig|926550.5.peg.1485"/>
<evidence type="ECO:0000313" key="3">
    <source>
        <dbReference type="EMBL" id="BAL99445.1"/>
    </source>
</evidence>
<keyword evidence="2" id="KW-0472">Membrane</keyword>
<name>I0I2F8_CALAS</name>
<organism evidence="3 4">
    <name type="scientific">Caldilinea aerophila (strain DSM 14535 / JCM 11387 / NBRC 104270 / STL-6-O1)</name>
    <dbReference type="NCBI Taxonomy" id="926550"/>
    <lineage>
        <taxon>Bacteria</taxon>
        <taxon>Bacillati</taxon>
        <taxon>Chloroflexota</taxon>
        <taxon>Caldilineae</taxon>
        <taxon>Caldilineales</taxon>
        <taxon>Caldilineaceae</taxon>
        <taxon>Caldilinea</taxon>
    </lineage>
</organism>
<dbReference type="KEGG" id="cap:CLDAP_14060"/>
<accession>I0I2F8</accession>
<feature type="compositionally biased region" description="Low complexity" evidence="1">
    <location>
        <begin position="554"/>
        <end position="563"/>
    </location>
</feature>
<evidence type="ECO:0000313" key="4">
    <source>
        <dbReference type="Proteomes" id="UP000007880"/>
    </source>
</evidence>
<dbReference type="STRING" id="926550.CLDAP_14060"/>
<feature type="region of interest" description="Disordered" evidence="1">
    <location>
        <begin position="492"/>
        <end position="571"/>
    </location>
</feature>
<dbReference type="EMBL" id="AP012337">
    <property type="protein sequence ID" value="BAL99445.1"/>
    <property type="molecule type" value="Genomic_DNA"/>
</dbReference>
<proteinExistence type="predicted"/>
<dbReference type="AlphaFoldDB" id="I0I2F8"/>
<reference evidence="3 4" key="1">
    <citation type="submission" date="2012-02" db="EMBL/GenBank/DDBJ databases">
        <title>Complete genome sequence of Caldilinea aerophila DSM 14535 (= NBRC 102666).</title>
        <authorList>
            <person name="Oguchi A."/>
            <person name="Hosoyama A."/>
            <person name="Sekine M."/>
            <person name="Fukai R."/>
            <person name="Kato Y."/>
            <person name="Nakamura S."/>
            <person name="Hanada S."/>
            <person name="Yamazaki S."/>
            <person name="Fujita N."/>
        </authorList>
    </citation>
    <scope>NUCLEOTIDE SEQUENCE [LARGE SCALE GENOMIC DNA]</scope>
    <source>
        <strain evidence="4">DSM 14535 / JCM 11387 / NBRC 104270 / STL-6-O1</strain>
    </source>
</reference>
<keyword evidence="4" id="KW-1185">Reference proteome</keyword>
<evidence type="ECO:0000256" key="1">
    <source>
        <dbReference type="SAM" id="MobiDB-lite"/>
    </source>
</evidence>
<evidence type="ECO:0000256" key="2">
    <source>
        <dbReference type="SAM" id="Phobius"/>
    </source>
</evidence>
<dbReference type="eggNOG" id="COG3170">
    <property type="taxonomic scope" value="Bacteria"/>
</dbReference>
<dbReference type="Gene3D" id="2.60.120.560">
    <property type="entry name" value="Exo-inulinase, domain 1"/>
    <property type="match status" value="4"/>
</dbReference>
<feature type="compositionally biased region" description="Low complexity" evidence="1">
    <location>
        <begin position="493"/>
        <end position="546"/>
    </location>
</feature>
<gene>
    <name evidence="3" type="ordered locus">CLDAP_14060</name>
</gene>